<name>A0ABV0YVS0_9TELE</name>
<dbReference type="EMBL" id="JAHRIP010046212">
    <property type="protein sequence ID" value="MEQ2297911.1"/>
    <property type="molecule type" value="Genomic_DNA"/>
</dbReference>
<reference evidence="2 3" key="1">
    <citation type="submission" date="2021-06" db="EMBL/GenBank/DDBJ databases">
        <authorList>
            <person name="Palmer J.M."/>
        </authorList>
    </citation>
    <scope>NUCLEOTIDE SEQUENCE [LARGE SCALE GENOMIC DNA]</scope>
    <source>
        <strain evidence="2 3">AS_MEX2019</strain>
        <tissue evidence="2">Muscle</tissue>
    </source>
</reference>
<evidence type="ECO:0000256" key="1">
    <source>
        <dbReference type="SAM" id="Phobius"/>
    </source>
</evidence>
<keyword evidence="1" id="KW-0472">Membrane</keyword>
<protein>
    <recommendedName>
        <fullName evidence="4">Secreted protein</fullName>
    </recommendedName>
</protein>
<evidence type="ECO:0008006" key="4">
    <source>
        <dbReference type="Google" id="ProtNLM"/>
    </source>
</evidence>
<dbReference type="Proteomes" id="UP001469553">
    <property type="component" value="Unassembled WGS sequence"/>
</dbReference>
<feature type="transmembrane region" description="Helical" evidence="1">
    <location>
        <begin position="12"/>
        <end position="33"/>
    </location>
</feature>
<gene>
    <name evidence="2" type="ORF">AMECASPLE_039591</name>
</gene>
<keyword evidence="1" id="KW-0812">Transmembrane</keyword>
<evidence type="ECO:0000313" key="3">
    <source>
        <dbReference type="Proteomes" id="UP001469553"/>
    </source>
</evidence>
<proteinExistence type="predicted"/>
<evidence type="ECO:0000313" key="2">
    <source>
        <dbReference type="EMBL" id="MEQ2297911.1"/>
    </source>
</evidence>
<comment type="caution">
    <text evidence="2">The sequence shown here is derived from an EMBL/GenBank/DDBJ whole genome shotgun (WGS) entry which is preliminary data.</text>
</comment>
<keyword evidence="3" id="KW-1185">Reference proteome</keyword>
<sequence length="113" mass="12549">MAADGACSRYSSLGLLHCGCWVVNLGVFFALLWRGCNSPGGGPPGVPVLWWAFGCLWLRSPQCLSRAQGGRSVAPFTRYCIFLMEKLFIQKLAHTYTHRCLDSGVNRYTDVIF</sequence>
<accession>A0ABV0YVS0</accession>
<keyword evidence="1" id="KW-1133">Transmembrane helix</keyword>
<organism evidence="2 3">
    <name type="scientific">Ameca splendens</name>
    <dbReference type="NCBI Taxonomy" id="208324"/>
    <lineage>
        <taxon>Eukaryota</taxon>
        <taxon>Metazoa</taxon>
        <taxon>Chordata</taxon>
        <taxon>Craniata</taxon>
        <taxon>Vertebrata</taxon>
        <taxon>Euteleostomi</taxon>
        <taxon>Actinopterygii</taxon>
        <taxon>Neopterygii</taxon>
        <taxon>Teleostei</taxon>
        <taxon>Neoteleostei</taxon>
        <taxon>Acanthomorphata</taxon>
        <taxon>Ovalentaria</taxon>
        <taxon>Atherinomorphae</taxon>
        <taxon>Cyprinodontiformes</taxon>
        <taxon>Goodeidae</taxon>
        <taxon>Ameca</taxon>
    </lineage>
</organism>